<evidence type="ECO:0000256" key="2">
    <source>
        <dbReference type="ARBA" id="ARBA00022806"/>
    </source>
</evidence>
<keyword evidence="4" id="KW-1185">Reference proteome</keyword>
<dbReference type="AlphaFoldDB" id="A0A8H5SZ65"/>
<sequence>MLLAPTDATGPKAWKALQALRLVGNVAGTKGIQHETDRPWNKDIQICLLRLPVPSLDEGDGISLDLKFVPPVAALEGRALQERIESYPTEELSLVCELRTQDALPAIVFNYNRSQCEQAVKNILLVLKIAENGFNENDEAYHYIPSLYLARISQLIELSVEMLSRQGYLRLVVATGTLALGINMPCKTFVFGGDSVFLSSQNYQHASGHRPDRTLPLTKISVGPRGPPKCSSINSQPAVIGSPFAALSGFTDDFKSIKDLCSGVRDGVFLEEFAIPYIPIWLHDADTEFNAYLYNFFKHGSLNVLVRDNDIRQGDAWFHLKDFFLTLKPILTSLKGVVIAQDDYEIGALDEDNVQGGTEEQDEKAET</sequence>
<dbReference type="EMBL" id="JAAGWQ010000213">
    <property type="protein sequence ID" value="KAF5659609.1"/>
    <property type="molecule type" value="Genomic_DNA"/>
</dbReference>
<protein>
    <submittedName>
        <fullName evidence="3">SKI2 antiviral-like helicase</fullName>
    </submittedName>
</protein>
<evidence type="ECO:0000313" key="3">
    <source>
        <dbReference type="EMBL" id="KAF5659609.1"/>
    </source>
</evidence>
<dbReference type="Gene3D" id="3.40.50.300">
    <property type="entry name" value="P-loop containing nucleotide triphosphate hydrolases"/>
    <property type="match status" value="1"/>
</dbReference>
<evidence type="ECO:0000256" key="1">
    <source>
        <dbReference type="ARBA" id="ARBA00022801"/>
    </source>
</evidence>
<keyword evidence="2 3" id="KW-0067">ATP-binding</keyword>
<keyword evidence="2 3" id="KW-0547">Nucleotide-binding</keyword>
<accession>A0A8H5SZ65</accession>
<reference evidence="3 4" key="1">
    <citation type="submission" date="2020-05" db="EMBL/GenBank/DDBJ databases">
        <title>Identification and distribution of gene clusters putatively required for synthesis of sphingolipid metabolism inhibitors in phylogenetically diverse species of the filamentous fungus Fusarium.</title>
        <authorList>
            <person name="Kim H.-S."/>
            <person name="Busman M."/>
            <person name="Brown D.W."/>
            <person name="Divon H."/>
            <person name="Uhlig S."/>
            <person name="Proctor R.H."/>
        </authorList>
    </citation>
    <scope>NUCLEOTIDE SEQUENCE [LARGE SCALE GENOMIC DNA]</scope>
    <source>
        <strain evidence="3 4">NRRL 20693</strain>
    </source>
</reference>
<evidence type="ECO:0000313" key="4">
    <source>
        <dbReference type="Proteomes" id="UP000567885"/>
    </source>
</evidence>
<dbReference type="PANTHER" id="PTHR44533:SF4">
    <property type="entry name" value="DEAD_H RNA HELICASE, PUTATIVE-RELATED"/>
    <property type="match status" value="1"/>
</dbReference>
<gene>
    <name evidence="3" type="ORF">FHETE_9321</name>
</gene>
<dbReference type="OrthoDB" id="2320933at2759"/>
<dbReference type="GO" id="GO:0004386">
    <property type="term" value="F:helicase activity"/>
    <property type="evidence" value="ECO:0007669"/>
    <property type="project" value="UniProtKB-KW"/>
</dbReference>
<dbReference type="PANTHER" id="PTHR44533">
    <property type="entry name" value="DEAD/H RNA HELICASE, PUTATIVE-RELATED"/>
    <property type="match status" value="1"/>
</dbReference>
<dbReference type="SUPFAM" id="SSF52540">
    <property type="entry name" value="P-loop containing nucleoside triphosphate hydrolases"/>
    <property type="match status" value="1"/>
</dbReference>
<keyword evidence="2 3" id="KW-0347">Helicase</keyword>
<dbReference type="InterPro" id="IPR027417">
    <property type="entry name" value="P-loop_NTPase"/>
</dbReference>
<organism evidence="3 4">
    <name type="scientific">Fusarium heterosporum</name>
    <dbReference type="NCBI Taxonomy" id="42747"/>
    <lineage>
        <taxon>Eukaryota</taxon>
        <taxon>Fungi</taxon>
        <taxon>Dikarya</taxon>
        <taxon>Ascomycota</taxon>
        <taxon>Pezizomycotina</taxon>
        <taxon>Sordariomycetes</taxon>
        <taxon>Hypocreomycetidae</taxon>
        <taxon>Hypocreales</taxon>
        <taxon>Nectriaceae</taxon>
        <taxon>Fusarium</taxon>
        <taxon>Fusarium heterosporum species complex</taxon>
    </lineage>
</organism>
<keyword evidence="1" id="KW-0378">Hydrolase</keyword>
<name>A0A8H5SZ65_FUSHE</name>
<dbReference type="Proteomes" id="UP000567885">
    <property type="component" value="Unassembled WGS sequence"/>
</dbReference>
<dbReference type="InterPro" id="IPR052431">
    <property type="entry name" value="SKI2_subfamily_helicases"/>
</dbReference>
<proteinExistence type="predicted"/>
<comment type="caution">
    <text evidence="3">The sequence shown here is derived from an EMBL/GenBank/DDBJ whole genome shotgun (WGS) entry which is preliminary data.</text>
</comment>
<dbReference type="GO" id="GO:0005737">
    <property type="term" value="C:cytoplasm"/>
    <property type="evidence" value="ECO:0007669"/>
    <property type="project" value="TreeGrafter"/>
</dbReference>
<dbReference type="GO" id="GO:0016787">
    <property type="term" value="F:hydrolase activity"/>
    <property type="evidence" value="ECO:0007669"/>
    <property type="project" value="UniProtKB-KW"/>
</dbReference>